<dbReference type="PANTHER" id="PTHR47816:SF5">
    <property type="entry name" value="RIBOSOMAL RNA LARGE SUBUNIT METHYLTRANSFERASE G"/>
    <property type="match status" value="1"/>
</dbReference>
<evidence type="ECO:0000259" key="3">
    <source>
        <dbReference type="Pfam" id="PF05175"/>
    </source>
</evidence>
<dbReference type="AlphaFoldDB" id="A0A382WQ51"/>
<dbReference type="InterPro" id="IPR029063">
    <property type="entry name" value="SAM-dependent_MTases_sf"/>
</dbReference>
<evidence type="ECO:0000256" key="2">
    <source>
        <dbReference type="ARBA" id="ARBA00022679"/>
    </source>
</evidence>
<sequence length="245" mass="26984">MSGAETTLAVPQGQFQLYRFPRRKGEPLRAWDAADVYLLQHLHEEPLAECDDTWIVNDSFGALTVALAGGQRFSMASDSWLAHEGTRANLLDNARSSEKVRLVTSLESPPPVVGAVLLKIPKSLALLEDQLRRLRGHLPEGVRILGAGMSKTIHTSTLRLFECILGPTTTTLARGKARLVMCQFDKDLDPGPNPFPTQYYLEGTDWTLSSHAGVFCRERLDVGTRHLLEHIPASDSAQDIVDLGC</sequence>
<keyword evidence="1" id="KW-0489">Methyltransferase</keyword>
<dbReference type="EMBL" id="UINC01161659">
    <property type="protein sequence ID" value="SVD60982.1"/>
    <property type="molecule type" value="Genomic_DNA"/>
</dbReference>
<dbReference type="Gene3D" id="3.40.50.150">
    <property type="entry name" value="Vaccinia Virus protein VP39"/>
    <property type="match status" value="2"/>
</dbReference>
<keyword evidence="2" id="KW-0808">Transferase</keyword>
<proteinExistence type="predicted"/>
<dbReference type="InterPro" id="IPR046977">
    <property type="entry name" value="RsmC/RlmG"/>
</dbReference>
<dbReference type="Pfam" id="PF05175">
    <property type="entry name" value="MTS"/>
    <property type="match status" value="1"/>
</dbReference>
<gene>
    <name evidence="5" type="ORF">METZ01_LOCUS413836</name>
</gene>
<accession>A0A382WQ51</accession>
<evidence type="ECO:0000313" key="5">
    <source>
        <dbReference type="EMBL" id="SVD60982.1"/>
    </source>
</evidence>
<protein>
    <submittedName>
        <fullName evidence="5">Uncharacterized protein</fullName>
    </submittedName>
</protein>
<dbReference type="GO" id="GO:0008757">
    <property type="term" value="F:S-adenosylmethionine-dependent methyltransferase activity"/>
    <property type="evidence" value="ECO:0007669"/>
    <property type="project" value="InterPro"/>
</dbReference>
<dbReference type="InterPro" id="IPR007848">
    <property type="entry name" value="Small_mtfrase_dom"/>
</dbReference>
<evidence type="ECO:0000256" key="1">
    <source>
        <dbReference type="ARBA" id="ARBA00022603"/>
    </source>
</evidence>
<dbReference type="GO" id="GO:0032259">
    <property type="term" value="P:methylation"/>
    <property type="evidence" value="ECO:0007669"/>
    <property type="project" value="UniProtKB-KW"/>
</dbReference>
<feature type="domain" description="Methyltransferase small" evidence="3">
    <location>
        <begin position="206"/>
        <end position="245"/>
    </location>
</feature>
<feature type="domain" description="RlmG N-terminal" evidence="4">
    <location>
        <begin position="6"/>
        <end position="185"/>
    </location>
</feature>
<evidence type="ECO:0000259" key="4">
    <source>
        <dbReference type="Pfam" id="PF26049"/>
    </source>
</evidence>
<feature type="non-terminal residue" evidence="5">
    <location>
        <position position="245"/>
    </location>
</feature>
<reference evidence="5" key="1">
    <citation type="submission" date="2018-05" db="EMBL/GenBank/DDBJ databases">
        <authorList>
            <person name="Lanie J.A."/>
            <person name="Ng W.-L."/>
            <person name="Kazmierczak K.M."/>
            <person name="Andrzejewski T.M."/>
            <person name="Davidsen T.M."/>
            <person name="Wayne K.J."/>
            <person name="Tettelin H."/>
            <person name="Glass J.I."/>
            <person name="Rusch D."/>
            <person name="Podicherti R."/>
            <person name="Tsui H.-C.T."/>
            <person name="Winkler M.E."/>
        </authorList>
    </citation>
    <scope>NUCLEOTIDE SEQUENCE</scope>
</reference>
<dbReference type="InterPro" id="IPR058679">
    <property type="entry name" value="RlmG_N"/>
</dbReference>
<name>A0A382WQ51_9ZZZZ</name>
<organism evidence="5">
    <name type="scientific">marine metagenome</name>
    <dbReference type="NCBI Taxonomy" id="408172"/>
    <lineage>
        <taxon>unclassified sequences</taxon>
        <taxon>metagenomes</taxon>
        <taxon>ecological metagenomes</taxon>
    </lineage>
</organism>
<dbReference type="PANTHER" id="PTHR47816">
    <property type="entry name" value="RIBOSOMAL RNA SMALL SUBUNIT METHYLTRANSFERASE C"/>
    <property type="match status" value="1"/>
</dbReference>
<dbReference type="Pfam" id="PF26049">
    <property type="entry name" value="RLMG_N"/>
    <property type="match status" value="1"/>
</dbReference>